<name>A0A1H8Q323_9ACTN</name>
<dbReference type="STRING" id="673521.SAMN05660991_00533"/>
<dbReference type="OrthoDB" id="5198219at2"/>
<dbReference type="Proteomes" id="UP000198960">
    <property type="component" value="Unassembled WGS sequence"/>
</dbReference>
<keyword evidence="2" id="KW-1185">Reference proteome</keyword>
<evidence type="ECO:0000313" key="2">
    <source>
        <dbReference type="Proteomes" id="UP000198960"/>
    </source>
</evidence>
<proteinExistence type="predicted"/>
<sequence>MSVQLDDPARAVPAPGEEVRTERLRPNVAGDLPSVLGAGPMFGRAVAGYDRFQVDTYVQWAEGELTAAERELDSLMARHLSTRAALDEARQLLSHSAGGGELLSASRRIGDLLATAADEAEDIRAEARAEAAAAAARSQRLLARADETVLAAQTGATRLVADATATATAVTAEADRILVEAETTLSGAHRAAADLREEALRVEQRALARAGELHEAAVADAAAVLLRARAEAVAMLDTARAQRRRADDAAAAERAHLDRTAAERRAALLAELDRLDQQRAALTAEIGRLAEGAPSTPAPAPHPLRRVLGGLRHRSGALPVA</sequence>
<accession>A0A1H8Q323</accession>
<dbReference type="EMBL" id="FOEE01000001">
    <property type="protein sequence ID" value="SEO48398.1"/>
    <property type="molecule type" value="Genomic_DNA"/>
</dbReference>
<reference evidence="2" key="1">
    <citation type="submission" date="2016-10" db="EMBL/GenBank/DDBJ databases">
        <authorList>
            <person name="Varghese N."/>
            <person name="Submissions S."/>
        </authorList>
    </citation>
    <scope>NUCLEOTIDE SEQUENCE [LARGE SCALE GENOMIC DNA]</scope>
    <source>
        <strain evidence="2">DSM 45413</strain>
    </source>
</reference>
<organism evidence="1 2">
    <name type="scientific">Trujillonella endophytica</name>
    <dbReference type="NCBI Taxonomy" id="673521"/>
    <lineage>
        <taxon>Bacteria</taxon>
        <taxon>Bacillati</taxon>
        <taxon>Actinomycetota</taxon>
        <taxon>Actinomycetes</taxon>
        <taxon>Geodermatophilales</taxon>
        <taxon>Geodermatophilaceae</taxon>
        <taxon>Trujillonella</taxon>
    </lineage>
</organism>
<gene>
    <name evidence="1" type="ORF">SAMN05660991_00533</name>
</gene>
<protein>
    <recommendedName>
        <fullName evidence="3">DivIVA protein</fullName>
    </recommendedName>
</protein>
<evidence type="ECO:0008006" key="3">
    <source>
        <dbReference type="Google" id="ProtNLM"/>
    </source>
</evidence>
<dbReference type="AlphaFoldDB" id="A0A1H8Q323"/>
<dbReference type="RefSeq" id="WP_091939746.1">
    <property type="nucleotide sequence ID" value="NZ_FOEE01000001.1"/>
</dbReference>
<evidence type="ECO:0000313" key="1">
    <source>
        <dbReference type="EMBL" id="SEO48398.1"/>
    </source>
</evidence>